<evidence type="ECO:0000256" key="3">
    <source>
        <dbReference type="SAM" id="SignalP"/>
    </source>
</evidence>
<keyword evidence="2" id="KW-1133">Transmembrane helix</keyword>
<proteinExistence type="predicted"/>
<gene>
    <name evidence="5" type="ORF">GCM10009850_104530</name>
</gene>
<dbReference type="EMBL" id="BAAAQX010000046">
    <property type="protein sequence ID" value="GAA2214986.1"/>
    <property type="molecule type" value="Genomic_DNA"/>
</dbReference>
<dbReference type="InterPro" id="IPR002035">
    <property type="entry name" value="VWF_A"/>
</dbReference>
<feature type="chain" id="PRO_5047161328" description="VWFA domain-containing protein" evidence="3">
    <location>
        <begin position="33"/>
        <end position="743"/>
    </location>
</feature>
<feature type="domain" description="VWFA" evidence="4">
    <location>
        <begin position="42"/>
        <end position="269"/>
    </location>
</feature>
<evidence type="ECO:0000256" key="2">
    <source>
        <dbReference type="SAM" id="Phobius"/>
    </source>
</evidence>
<keyword evidence="2" id="KW-0472">Membrane</keyword>
<feature type="signal peptide" evidence="3">
    <location>
        <begin position="1"/>
        <end position="32"/>
    </location>
</feature>
<dbReference type="SMART" id="SM00327">
    <property type="entry name" value="VWA"/>
    <property type="match status" value="1"/>
</dbReference>
<dbReference type="InterPro" id="IPR036465">
    <property type="entry name" value="vWFA_dom_sf"/>
</dbReference>
<dbReference type="PROSITE" id="PS50234">
    <property type="entry name" value="VWFA"/>
    <property type="match status" value="1"/>
</dbReference>
<evidence type="ECO:0000259" key="4">
    <source>
        <dbReference type="PROSITE" id="PS50234"/>
    </source>
</evidence>
<accession>A0ABP5PXQ5</accession>
<comment type="caution">
    <text evidence="5">The sequence shown here is derived from an EMBL/GenBank/DDBJ whole genome shotgun (WGS) entry which is preliminary data.</text>
</comment>
<dbReference type="Pfam" id="PF13519">
    <property type="entry name" value="VWA_2"/>
    <property type="match status" value="1"/>
</dbReference>
<keyword evidence="3" id="KW-0732">Signal</keyword>
<dbReference type="Proteomes" id="UP001499843">
    <property type="component" value="Unassembled WGS sequence"/>
</dbReference>
<keyword evidence="6" id="KW-1185">Reference proteome</keyword>
<protein>
    <recommendedName>
        <fullName evidence="4">VWFA domain-containing protein</fullName>
    </recommendedName>
</protein>
<sequence length="743" mass="78452">MLVTTSLRFLFALTVTAAVTAAVALPPTAAHAAPPSDVKPVRVVVLVDESGSLKDQDVRRERAAAQLIALSELSPQSQVAVVGFGSSNAPGQSAVDIVCPLTGVETAQDRESLSRCVEKLRLRGSGEGNDTDHAAALEQALDIMGKPDDQQRAKIVFLLTDGVLDVKNSPQYGADAQARNANAQDQITRSLGDAKQGQVQIWPLGFGAADKSALDAFAAGGWVQPCGDQKTATPTARVVASSADVERSLLEAFAYARCAGIEKSVTDSLDAGATIDLKVNIPIIATDGSIVVVKRDKRIQVAYFDPENTQVPKQGELKESTFQAAGESGPVESLRIRNPLPGEWVIRLTSPPGVSRQDVSATVVWQGALRASISLSNPRPRPGEQVNVRLRLQTRTGTITDPAALEGLRFSARMSGDGFQEVPVELGDTGEGADRAQGDGEYSGPIVIPATATGALSFVGKVTGPGVAGDERPYATRIAGPADRLRAQVELTPATVEPGGTLAGAVRITNEAEPVQLGLRLVDVPGTVTLSAQRLQAPTGSSEQPLELRVGSDAGEGEVSGMVQVLDPAGQVVAEEFVSVDVQPPTPLWQRALQALLILLLVLAVALPFLLARRRARRRAADPSELTLHLFDRLGEPYISRLQAPLGEGPEFTFEVRDGLLVRTYGTGYAVRRGPGRTVLVRDPSGRELDPLSPGQPIALPNGMYLGVDDGRARGGAEQPAYGPAQPYQSRTTHRPMPGDDLL</sequence>
<feature type="transmembrane region" description="Helical" evidence="2">
    <location>
        <begin position="592"/>
        <end position="611"/>
    </location>
</feature>
<evidence type="ECO:0000313" key="5">
    <source>
        <dbReference type="EMBL" id="GAA2214986.1"/>
    </source>
</evidence>
<dbReference type="SUPFAM" id="SSF53300">
    <property type="entry name" value="vWA-like"/>
    <property type="match status" value="1"/>
</dbReference>
<evidence type="ECO:0000256" key="1">
    <source>
        <dbReference type="SAM" id="MobiDB-lite"/>
    </source>
</evidence>
<dbReference type="CDD" id="cd00198">
    <property type="entry name" value="vWFA"/>
    <property type="match status" value="1"/>
</dbReference>
<evidence type="ECO:0000313" key="6">
    <source>
        <dbReference type="Proteomes" id="UP001499843"/>
    </source>
</evidence>
<keyword evidence="2" id="KW-0812">Transmembrane</keyword>
<dbReference type="Gene3D" id="3.40.50.410">
    <property type="entry name" value="von Willebrand factor, type A domain"/>
    <property type="match status" value="1"/>
</dbReference>
<organism evidence="5 6">
    <name type="scientific">Nonomuraea monospora</name>
    <dbReference type="NCBI Taxonomy" id="568818"/>
    <lineage>
        <taxon>Bacteria</taxon>
        <taxon>Bacillati</taxon>
        <taxon>Actinomycetota</taxon>
        <taxon>Actinomycetes</taxon>
        <taxon>Streptosporangiales</taxon>
        <taxon>Streptosporangiaceae</taxon>
        <taxon>Nonomuraea</taxon>
    </lineage>
</organism>
<feature type="region of interest" description="Disordered" evidence="1">
    <location>
        <begin position="680"/>
        <end position="743"/>
    </location>
</feature>
<name>A0ABP5PXQ5_9ACTN</name>
<reference evidence="6" key="1">
    <citation type="journal article" date="2019" name="Int. J. Syst. Evol. Microbiol.">
        <title>The Global Catalogue of Microorganisms (GCM) 10K type strain sequencing project: providing services to taxonomists for standard genome sequencing and annotation.</title>
        <authorList>
            <consortium name="The Broad Institute Genomics Platform"/>
            <consortium name="The Broad Institute Genome Sequencing Center for Infectious Disease"/>
            <person name="Wu L."/>
            <person name="Ma J."/>
        </authorList>
    </citation>
    <scope>NUCLEOTIDE SEQUENCE [LARGE SCALE GENOMIC DNA]</scope>
    <source>
        <strain evidence="6">JCM 16114</strain>
    </source>
</reference>